<sequence length="165" mass="18054">MSYKNTTAKRFMKILFAVVVGAAATTVGPISAANATTGECDKTWVPDYYQEVGGAGIYLGNARYVKLMNGGAFNYSYAQISPSDSGYTVWVDRSLQGMPSSLPMFPTTEQVQANGGWKQCGPFYSSSSSNLVMNWNTDQQRHYAVRACARNALGSYCGNWYIDRS</sequence>
<dbReference type="Proteomes" id="UP000186096">
    <property type="component" value="Unassembled WGS sequence"/>
</dbReference>
<feature type="signal peptide" evidence="1">
    <location>
        <begin position="1"/>
        <end position="32"/>
    </location>
</feature>
<proteinExistence type="predicted"/>
<organism evidence="2 3">
    <name type="scientific">Microbispora rosea</name>
    <dbReference type="NCBI Taxonomy" id="58117"/>
    <lineage>
        <taxon>Bacteria</taxon>
        <taxon>Bacillati</taxon>
        <taxon>Actinomycetota</taxon>
        <taxon>Actinomycetes</taxon>
        <taxon>Streptosporangiales</taxon>
        <taxon>Streptosporangiaceae</taxon>
        <taxon>Microbispora</taxon>
    </lineage>
</organism>
<reference evidence="3" key="1">
    <citation type="submission" date="2017-01" db="EMBL/GenBank/DDBJ databases">
        <authorList>
            <person name="Varghese N."/>
            <person name="Submissions S."/>
        </authorList>
    </citation>
    <scope>NUCLEOTIDE SEQUENCE [LARGE SCALE GENOMIC DNA]</scope>
    <source>
        <strain evidence="3">ATCC 12950</strain>
    </source>
</reference>
<dbReference type="EMBL" id="FTNI01000017">
    <property type="protein sequence ID" value="SIR86432.1"/>
    <property type="molecule type" value="Genomic_DNA"/>
</dbReference>
<feature type="chain" id="PRO_5012026313" description="Peptidase inhibitor family I36" evidence="1">
    <location>
        <begin position="33"/>
        <end position="165"/>
    </location>
</feature>
<keyword evidence="3" id="KW-1185">Reference proteome</keyword>
<evidence type="ECO:0008006" key="4">
    <source>
        <dbReference type="Google" id="ProtNLM"/>
    </source>
</evidence>
<keyword evidence="1" id="KW-0732">Signal</keyword>
<evidence type="ECO:0000313" key="3">
    <source>
        <dbReference type="Proteomes" id="UP000186096"/>
    </source>
</evidence>
<evidence type="ECO:0000313" key="2">
    <source>
        <dbReference type="EMBL" id="SIR86432.1"/>
    </source>
</evidence>
<protein>
    <recommendedName>
        <fullName evidence="4">Peptidase inhibitor family I36</fullName>
    </recommendedName>
</protein>
<dbReference type="AlphaFoldDB" id="A0A1N7EE58"/>
<dbReference type="RefSeq" id="WP_076437908.1">
    <property type="nucleotide sequence ID" value="NZ_FTNI01000017.1"/>
</dbReference>
<name>A0A1N7EE58_9ACTN</name>
<accession>A0A1N7EE58</accession>
<dbReference type="OrthoDB" id="3527011at2"/>
<evidence type="ECO:0000256" key="1">
    <source>
        <dbReference type="SAM" id="SignalP"/>
    </source>
</evidence>
<gene>
    <name evidence="2" type="ORF">SAMN05421833_117158</name>
</gene>